<sequence length="118" mass="12352">MQFLKVALLLASFCVSSSLAVDPPAVVTTTTMGSTTADPNACTDLASNCAMIASFCLKPNYAATMLANCRKTCFQCNAPAGPNPACADLVTNCNVALCNIPVWAPLYESKCKSTCNRC</sequence>
<protein>
    <submittedName>
        <fullName evidence="2">ShKT domain-containing protein</fullName>
    </submittedName>
</protein>
<dbReference type="Proteomes" id="UP000095286">
    <property type="component" value="Unplaced"/>
</dbReference>
<accession>A0AC35UIB5</accession>
<name>A0AC35UIB5_9BILA</name>
<organism evidence="1 2">
    <name type="scientific">Rhabditophanes sp. KR3021</name>
    <dbReference type="NCBI Taxonomy" id="114890"/>
    <lineage>
        <taxon>Eukaryota</taxon>
        <taxon>Metazoa</taxon>
        <taxon>Ecdysozoa</taxon>
        <taxon>Nematoda</taxon>
        <taxon>Chromadorea</taxon>
        <taxon>Rhabditida</taxon>
        <taxon>Tylenchina</taxon>
        <taxon>Panagrolaimomorpha</taxon>
        <taxon>Strongyloidoidea</taxon>
        <taxon>Alloionematidae</taxon>
        <taxon>Rhabditophanes</taxon>
    </lineage>
</organism>
<proteinExistence type="predicted"/>
<evidence type="ECO:0000313" key="1">
    <source>
        <dbReference type="Proteomes" id="UP000095286"/>
    </source>
</evidence>
<dbReference type="WBParaSite" id="RSKR_0001183900.1">
    <property type="protein sequence ID" value="RSKR_0001183900.1"/>
    <property type="gene ID" value="RSKR_0001183900"/>
</dbReference>
<reference evidence="2" key="1">
    <citation type="submission" date="2016-11" db="UniProtKB">
        <authorList>
            <consortium name="WormBaseParasite"/>
        </authorList>
    </citation>
    <scope>IDENTIFICATION</scope>
    <source>
        <strain evidence="2">KR3021</strain>
    </source>
</reference>
<evidence type="ECO:0000313" key="2">
    <source>
        <dbReference type="WBParaSite" id="RSKR_0001183900.1"/>
    </source>
</evidence>